<dbReference type="Proteomes" id="UP000800200">
    <property type="component" value="Unassembled WGS sequence"/>
</dbReference>
<gene>
    <name evidence="1" type="ORF">K469DRAFT_693858</name>
</gene>
<dbReference type="EMBL" id="ML994663">
    <property type="protein sequence ID" value="KAF2179747.1"/>
    <property type="molecule type" value="Genomic_DNA"/>
</dbReference>
<reference evidence="1" key="1">
    <citation type="journal article" date="2020" name="Stud. Mycol.">
        <title>101 Dothideomycetes genomes: a test case for predicting lifestyles and emergence of pathogens.</title>
        <authorList>
            <person name="Haridas S."/>
            <person name="Albert R."/>
            <person name="Binder M."/>
            <person name="Bloem J."/>
            <person name="Labutti K."/>
            <person name="Salamov A."/>
            <person name="Andreopoulos B."/>
            <person name="Baker S."/>
            <person name="Barry K."/>
            <person name="Bills G."/>
            <person name="Bluhm B."/>
            <person name="Cannon C."/>
            <person name="Castanera R."/>
            <person name="Culley D."/>
            <person name="Daum C."/>
            <person name="Ezra D."/>
            <person name="Gonzalez J."/>
            <person name="Henrissat B."/>
            <person name="Kuo A."/>
            <person name="Liang C."/>
            <person name="Lipzen A."/>
            <person name="Lutzoni F."/>
            <person name="Magnuson J."/>
            <person name="Mondo S."/>
            <person name="Nolan M."/>
            <person name="Ohm R."/>
            <person name="Pangilinan J."/>
            <person name="Park H.-J."/>
            <person name="Ramirez L."/>
            <person name="Alfaro M."/>
            <person name="Sun H."/>
            <person name="Tritt A."/>
            <person name="Yoshinaga Y."/>
            <person name="Zwiers L.-H."/>
            <person name="Turgeon B."/>
            <person name="Goodwin S."/>
            <person name="Spatafora J."/>
            <person name="Crous P."/>
            <person name="Grigoriev I."/>
        </authorList>
    </citation>
    <scope>NUCLEOTIDE SEQUENCE</scope>
    <source>
        <strain evidence="1">CBS 207.26</strain>
    </source>
</reference>
<accession>A0A6A6DJQ5</accession>
<dbReference type="AlphaFoldDB" id="A0A6A6DJQ5"/>
<keyword evidence="2" id="KW-1185">Reference proteome</keyword>
<evidence type="ECO:0000313" key="1">
    <source>
        <dbReference type="EMBL" id="KAF2179747.1"/>
    </source>
</evidence>
<proteinExistence type="predicted"/>
<organism evidence="1 2">
    <name type="scientific">Zopfia rhizophila CBS 207.26</name>
    <dbReference type="NCBI Taxonomy" id="1314779"/>
    <lineage>
        <taxon>Eukaryota</taxon>
        <taxon>Fungi</taxon>
        <taxon>Dikarya</taxon>
        <taxon>Ascomycota</taxon>
        <taxon>Pezizomycotina</taxon>
        <taxon>Dothideomycetes</taxon>
        <taxon>Dothideomycetes incertae sedis</taxon>
        <taxon>Zopfiaceae</taxon>
        <taxon>Zopfia</taxon>
    </lineage>
</organism>
<evidence type="ECO:0000313" key="2">
    <source>
        <dbReference type="Proteomes" id="UP000800200"/>
    </source>
</evidence>
<name>A0A6A6DJQ5_9PEZI</name>
<sequence>MDKVAHIPPIKDAILREFTPQEAQAYTYALNYPLTQSESRMFRNGFSEIFSMPRVAKAAVSHGIRITVLGKDLITMDARMYDPGSQRSSMGREITLGISIRGPSDAWPPSENLIQRALADSLDPEDGAWKNAISKSIGAGIHRPSLMLISLMMWQAQTESAMISPAQDRMCLSGRYRFIWLEGSVEVLLDPRKGTQIWTRMPSPSHRASYIPSLVDELVACRDNGPELFYVNMGSYPSWTITKAELLPNGPLAYGQLEMRLSQHDRYVLDEHESSSDYLRFAAN</sequence>
<protein>
    <submittedName>
        <fullName evidence="1">Uncharacterized protein</fullName>
    </submittedName>
</protein>